<keyword evidence="5 10" id="KW-0592">Phosphate transport</keyword>
<dbReference type="GO" id="GO:0005886">
    <property type="term" value="C:plasma membrane"/>
    <property type="evidence" value="ECO:0007669"/>
    <property type="project" value="UniProtKB-SubCell"/>
</dbReference>
<dbReference type="InterPro" id="IPR051124">
    <property type="entry name" value="Phosphate_Transport_Permease"/>
</dbReference>
<dbReference type="Pfam" id="PF00528">
    <property type="entry name" value="BPD_transp_1"/>
    <property type="match status" value="1"/>
</dbReference>
<sequence length="300" mass="32982">MNTLSQQILKHRRIDYFFVGFTRFFAFLVLMSLLGITISLIIDAWPAMKTFGLKFLVSSEWDVNNDDFGALTAIFGTVATSAMAIFIAVPVSFGIAVFLTELCPLWLRRPIGIAVELLAGIPSIVYGIWRLFVFAPWFSETILRPLSLGIVGVGFFTAGLILSIMIIPFIASVMRDVFETVPKMLKESAYGLGATRWEVLRNVVFPYTSTGIVGGIILGLGRALGETMAVTFVIGNVWNISFNPFHAGQSITSALANEFNEADGLQISSLMFLAVILMLISLIVLSLSKMLLIRGAKHKR</sequence>
<evidence type="ECO:0000313" key="13">
    <source>
        <dbReference type="Proteomes" id="UP000254601"/>
    </source>
</evidence>
<dbReference type="RefSeq" id="WP_072577351.1">
    <property type="nucleotide sequence ID" value="NZ_LWHB01000161.1"/>
</dbReference>
<gene>
    <name evidence="12" type="primary">pstC</name>
    <name evidence="12" type="ORF">NCTC13337_02197</name>
</gene>
<dbReference type="GO" id="GO:0005315">
    <property type="term" value="F:phosphate transmembrane transporter activity"/>
    <property type="evidence" value="ECO:0007669"/>
    <property type="project" value="InterPro"/>
</dbReference>
<reference evidence="12 13" key="1">
    <citation type="submission" date="2018-06" db="EMBL/GenBank/DDBJ databases">
        <authorList>
            <consortium name="Pathogen Informatics"/>
            <person name="Doyle S."/>
        </authorList>
    </citation>
    <scope>NUCLEOTIDE SEQUENCE [LARGE SCALE GENOMIC DNA]</scope>
    <source>
        <strain evidence="12 13">NCTC13337</strain>
    </source>
</reference>
<dbReference type="SUPFAM" id="SSF161098">
    <property type="entry name" value="MetI-like"/>
    <property type="match status" value="1"/>
</dbReference>
<feature type="transmembrane region" description="Helical" evidence="9">
    <location>
        <begin position="270"/>
        <end position="292"/>
    </location>
</feature>
<evidence type="ECO:0000256" key="3">
    <source>
        <dbReference type="ARBA" id="ARBA00022448"/>
    </source>
</evidence>
<dbReference type="AlphaFoldDB" id="A0A380MXY0"/>
<evidence type="ECO:0000256" key="1">
    <source>
        <dbReference type="ARBA" id="ARBA00004651"/>
    </source>
</evidence>
<comment type="subcellular location">
    <subcellularLocation>
        <location evidence="10">Cell inner membrane</location>
        <topology evidence="10">Multi-pass membrane protein</topology>
    </subcellularLocation>
    <subcellularLocation>
        <location evidence="1 9">Cell membrane</location>
        <topology evidence="1 9">Multi-pass membrane protein</topology>
    </subcellularLocation>
</comment>
<dbReference type="EMBL" id="UHIC01000001">
    <property type="protein sequence ID" value="SUO97142.1"/>
    <property type="molecule type" value="Genomic_DNA"/>
</dbReference>
<evidence type="ECO:0000256" key="6">
    <source>
        <dbReference type="ARBA" id="ARBA00022692"/>
    </source>
</evidence>
<dbReference type="OrthoDB" id="9785113at2"/>
<dbReference type="InterPro" id="IPR000515">
    <property type="entry name" value="MetI-like"/>
</dbReference>
<dbReference type="PANTHER" id="PTHR30425">
    <property type="entry name" value="PHOSPHATE TRANSPORT SYSTEM PERMEASE PROTEIN PST"/>
    <property type="match status" value="1"/>
</dbReference>
<evidence type="ECO:0000313" key="12">
    <source>
        <dbReference type="EMBL" id="SUO97142.1"/>
    </source>
</evidence>
<accession>A0A380MXY0</accession>
<keyword evidence="10" id="KW-0997">Cell inner membrane</keyword>
<evidence type="ECO:0000256" key="7">
    <source>
        <dbReference type="ARBA" id="ARBA00022989"/>
    </source>
</evidence>
<dbReference type="Gene3D" id="1.10.3720.10">
    <property type="entry name" value="MetI-like"/>
    <property type="match status" value="1"/>
</dbReference>
<evidence type="ECO:0000256" key="4">
    <source>
        <dbReference type="ARBA" id="ARBA00022475"/>
    </source>
</evidence>
<feature type="transmembrane region" description="Helical" evidence="9">
    <location>
        <begin position="199"/>
        <end position="220"/>
    </location>
</feature>
<evidence type="ECO:0000259" key="11">
    <source>
        <dbReference type="PROSITE" id="PS50928"/>
    </source>
</evidence>
<keyword evidence="13" id="KW-1185">Reference proteome</keyword>
<evidence type="ECO:0000256" key="10">
    <source>
        <dbReference type="RuleBase" id="RU363054"/>
    </source>
</evidence>
<keyword evidence="7 9" id="KW-1133">Transmembrane helix</keyword>
<keyword evidence="6 9" id="KW-0812">Transmembrane</keyword>
<proteinExistence type="inferred from homology"/>
<organism evidence="12 13">
    <name type="scientific">Suttonella ornithocola</name>
    <dbReference type="NCBI Taxonomy" id="279832"/>
    <lineage>
        <taxon>Bacteria</taxon>
        <taxon>Pseudomonadati</taxon>
        <taxon>Pseudomonadota</taxon>
        <taxon>Gammaproteobacteria</taxon>
        <taxon>Cardiobacteriales</taxon>
        <taxon>Cardiobacteriaceae</taxon>
        <taxon>Suttonella</taxon>
    </lineage>
</organism>
<evidence type="ECO:0000256" key="5">
    <source>
        <dbReference type="ARBA" id="ARBA00022592"/>
    </source>
</evidence>
<dbReference type="Proteomes" id="UP000254601">
    <property type="component" value="Unassembled WGS sequence"/>
</dbReference>
<keyword evidence="4" id="KW-1003">Cell membrane</keyword>
<dbReference type="NCBIfam" id="TIGR02138">
    <property type="entry name" value="phosphate_pstC"/>
    <property type="match status" value="1"/>
</dbReference>
<protein>
    <recommendedName>
        <fullName evidence="10">Phosphate transport system permease protein</fullName>
    </recommendedName>
</protein>
<feature type="transmembrane region" description="Helical" evidence="9">
    <location>
        <begin position="68"/>
        <end position="99"/>
    </location>
</feature>
<comment type="similarity">
    <text evidence="2 10">Belongs to the binding-protein-dependent transport system permease family. CysTW subfamily.</text>
</comment>
<evidence type="ECO:0000256" key="9">
    <source>
        <dbReference type="RuleBase" id="RU363032"/>
    </source>
</evidence>
<dbReference type="PROSITE" id="PS50928">
    <property type="entry name" value="ABC_TM1"/>
    <property type="match status" value="1"/>
</dbReference>
<evidence type="ECO:0000256" key="8">
    <source>
        <dbReference type="ARBA" id="ARBA00023136"/>
    </source>
</evidence>
<name>A0A380MXY0_9GAMM</name>
<dbReference type="CDD" id="cd06261">
    <property type="entry name" value="TM_PBP2"/>
    <property type="match status" value="1"/>
</dbReference>
<dbReference type="InterPro" id="IPR035906">
    <property type="entry name" value="MetI-like_sf"/>
</dbReference>
<dbReference type="PANTHER" id="PTHR30425:SF1">
    <property type="entry name" value="PHOSPHATE TRANSPORT SYSTEM PERMEASE PROTEIN PSTC"/>
    <property type="match status" value="1"/>
</dbReference>
<keyword evidence="8 9" id="KW-0472">Membrane</keyword>
<evidence type="ECO:0000256" key="2">
    <source>
        <dbReference type="ARBA" id="ARBA00007069"/>
    </source>
</evidence>
<dbReference type="InterPro" id="IPR011864">
    <property type="entry name" value="Phosphate_PstC"/>
</dbReference>
<feature type="transmembrane region" description="Helical" evidence="9">
    <location>
        <begin position="111"/>
        <end position="129"/>
    </location>
</feature>
<feature type="transmembrane region" description="Helical" evidence="9">
    <location>
        <begin position="149"/>
        <end position="178"/>
    </location>
</feature>
<feature type="transmembrane region" description="Helical" evidence="9">
    <location>
        <begin position="21"/>
        <end position="48"/>
    </location>
</feature>
<feature type="domain" description="ABC transmembrane type-1" evidence="11">
    <location>
        <begin position="74"/>
        <end position="288"/>
    </location>
</feature>
<keyword evidence="3 9" id="KW-0813">Transport</keyword>
<comment type="function">
    <text evidence="10">Part of the binding-protein-dependent transport system for phosphate; probably responsible for the translocation of the substrate across the membrane.</text>
</comment>
<dbReference type="GO" id="GO:0006817">
    <property type="term" value="P:phosphate ion transport"/>
    <property type="evidence" value="ECO:0007669"/>
    <property type="project" value="UniProtKB-KW"/>
</dbReference>